<sequence length="480" mass="51236">MMGSVIRLTALATALALAGCAATVAPPPASNLQMPAAWRTPAAGPGQNAGPVEQQWWQAFGDPVLSALVTQALAHNGDVRVARARVAQYRALVGVAAAGQQPVVSADTTPTRARQVSSVGTPTVTNVYQAEVQASYEVDLWGRLAAATDAATATYQAEQANADAVALSIAATVATGYLNLRGLDAQLALTEATLKLREQSRDLAKRQFDVGYSSRLEWLQAQAEYQTTAETVPQLKRQIFEQENALAILAGGNPGPIARGVELTALQSPPVPEGLPSELLRRRPDIARAEYNLVAINANLQATRDQLLPSFKLTAVGGIQSLKMHDFLNAPTRLWHLTGALAAPIFDGGRVQSQTDSVAAQRDQVIVAYESAVRTAFAETDNGLDAIARLKEQAVQNDARRATAAETLRIAHNRYRNGYASYLEELDAQRTLYSADVGSLQLRTRMLTASVDLYRAMGGGWTAGPTSGSVPTFGQELIRK</sequence>
<dbReference type="PANTHER" id="PTHR30203:SF33">
    <property type="entry name" value="BLR4455 PROTEIN"/>
    <property type="match status" value="1"/>
</dbReference>
<dbReference type="Proteomes" id="UP001326110">
    <property type="component" value="Chromosome"/>
</dbReference>
<evidence type="ECO:0000313" key="3">
    <source>
        <dbReference type="EMBL" id="WQH05497.1"/>
    </source>
</evidence>
<comment type="similarity">
    <text evidence="1 2">Belongs to the outer membrane factor (OMF) (TC 1.B.17) family.</text>
</comment>
<dbReference type="InterPro" id="IPR010131">
    <property type="entry name" value="MdtP/NodT-like"/>
</dbReference>
<dbReference type="InterPro" id="IPR003423">
    <property type="entry name" value="OMP_efflux"/>
</dbReference>
<keyword evidence="4" id="KW-1185">Reference proteome</keyword>
<dbReference type="RefSeq" id="WP_322534426.1">
    <property type="nucleotide sequence ID" value="NZ_CP140152.1"/>
</dbReference>
<dbReference type="NCBIfam" id="TIGR01845">
    <property type="entry name" value="outer_NodT"/>
    <property type="match status" value="1"/>
</dbReference>
<name>A0ABZ0Y264_9BURK</name>
<keyword evidence="2" id="KW-0449">Lipoprotein</keyword>
<dbReference type="PANTHER" id="PTHR30203">
    <property type="entry name" value="OUTER MEMBRANE CATION EFFLUX PROTEIN"/>
    <property type="match status" value="1"/>
</dbReference>
<organism evidence="3 4">
    <name type="scientific">Duganella zoogloeoides</name>
    <dbReference type="NCBI Taxonomy" id="75659"/>
    <lineage>
        <taxon>Bacteria</taxon>
        <taxon>Pseudomonadati</taxon>
        <taxon>Pseudomonadota</taxon>
        <taxon>Betaproteobacteria</taxon>
        <taxon>Burkholderiales</taxon>
        <taxon>Oxalobacteraceae</taxon>
        <taxon>Telluria group</taxon>
        <taxon>Duganella</taxon>
    </lineage>
</organism>
<dbReference type="Pfam" id="PF02321">
    <property type="entry name" value="OEP"/>
    <property type="match status" value="2"/>
</dbReference>
<keyword evidence="2" id="KW-0472">Membrane</keyword>
<dbReference type="PROSITE" id="PS51257">
    <property type="entry name" value="PROKAR_LIPOPROTEIN"/>
    <property type="match status" value="1"/>
</dbReference>
<keyword evidence="2" id="KW-0564">Palmitate</keyword>
<keyword evidence="2" id="KW-1134">Transmembrane beta strand</keyword>
<proteinExistence type="inferred from homology"/>
<protein>
    <submittedName>
        <fullName evidence="3">Efflux transporter outer membrane subunit</fullName>
    </submittedName>
</protein>
<dbReference type="SUPFAM" id="SSF56954">
    <property type="entry name" value="Outer membrane efflux proteins (OEP)"/>
    <property type="match status" value="1"/>
</dbReference>
<comment type="subcellular location">
    <subcellularLocation>
        <location evidence="2">Cell membrane</location>
        <topology evidence="2">Lipid-anchor</topology>
    </subcellularLocation>
</comment>
<gene>
    <name evidence="3" type="ORF">SR858_03925</name>
</gene>
<keyword evidence="2" id="KW-0812">Transmembrane</keyword>
<dbReference type="Gene3D" id="2.20.200.10">
    <property type="entry name" value="Outer membrane efflux proteins (OEP)"/>
    <property type="match status" value="1"/>
</dbReference>
<dbReference type="Gene3D" id="1.20.1600.10">
    <property type="entry name" value="Outer membrane efflux proteins (OEP)"/>
    <property type="match status" value="1"/>
</dbReference>
<feature type="chain" id="PRO_5045008569" evidence="2">
    <location>
        <begin position="19"/>
        <end position="480"/>
    </location>
</feature>
<feature type="signal peptide" evidence="2">
    <location>
        <begin position="1"/>
        <end position="18"/>
    </location>
</feature>
<evidence type="ECO:0000256" key="1">
    <source>
        <dbReference type="ARBA" id="ARBA00007613"/>
    </source>
</evidence>
<reference evidence="3 4" key="1">
    <citation type="submission" date="2023-11" db="EMBL/GenBank/DDBJ databases">
        <title>MicrobeMod: A computational toolkit for identifying prokaryotic methylation and restriction-modification with nanopore sequencing.</title>
        <authorList>
            <person name="Crits-Christoph A."/>
            <person name="Kang S.C."/>
            <person name="Lee H."/>
            <person name="Ostrov N."/>
        </authorList>
    </citation>
    <scope>NUCLEOTIDE SEQUENCE [LARGE SCALE GENOMIC DNA]</scope>
    <source>
        <strain evidence="3 4">ATCC 25935</strain>
    </source>
</reference>
<dbReference type="EMBL" id="CP140152">
    <property type="protein sequence ID" value="WQH05497.1"/>
    <property type="molecule type" value="Genomic_DNA"/>
</dbReference>
<evidence type="ECO:0000313" key="4">
    <source>
        <dbReference type="Proteomes" id="UP001326110"/>
    </source>
</evidence>
<keyword evidence="2" id="KW-0732">Signal</keyword>
<accession>A0ABZ0Y264</accession>
<evidence type="ECO:0000256" key="2">
    <source>
        <dbReference type="RuleBase" id="RU362097"/>
    </source>
</evidence>